<evidence type="ECO:0000313" key="1">
    <source>
        <dbReference type="EMBL" id="CAF4323471.1"/>
    </source>
</evidence>
<feature type="non-terminal residue" evidence="1">
    <location>
        <position position="1"/>
    </location>
</feature>
<sequence>SERFRSLGLTEQQAMDESVFDTLEENESNEEYYVVDDNDD</sequence>
<dbReference type="EMBL" id="CAJOBE010040164">
    <property type="protein sequence ID" value="CAF4323471.1"/>
    <property type="molecule type" value="Genomic_DNA"/>
</dbReference>
<comment type="caution">
    <text evidence="1">The sequence shown here is derived from an EMBL/GenBank/DDBJ whole genome shotgun (WGS) entry which is preliminary data.</text>
</comment>
<protein>
    <submittedName>
        <fullName evidence="1">Uncharacterized protein</fullName>
    </submittedName>
</protein>
<evidence type="ECO:0000313" key="2">
    <source>
        <dbReference type="Proteomes" id="UP000663874"/>
    </source>
</evidence>
<dbReference type="Proteomes" id="UP000663874">
    <property type="component" value="Unassembled WGS sequence"/>
</dbReference>
<accession>A0A820JFZ6</accession>
<reference evidence="1" key="1">
    <citation type="submission" date="2021-02" db="EMBL/GenBank/DDBJ databases">
        <authorList>
            <person name="Nowell W R."/>
        </authorList>
    </citation>
    <scope>NUCLEOTIDE SEQUENCE</scope>
</reference>
<gene>
    <name evidence="1" type="ORF">FNK824_LOCUS41423</name>
</gene>
<organism evidence="1 2">
    <name type="scientific">Rotaria sordida</name>
    <dbReference type="NCBI Taxonomy" id="392033"/>
    <lineage>
        <taxon>Eukaryota</taxon>
        <taxon>Metazoa</taxon>
        <taxon>Spiralia</taxon>
        <taxon>Gnathifera</taxon>
        <taxon>Rotifera</taxon>
        <taxon>Eurotatoria</taxon>
        <taxon>Bdelloidea</taxon>
        <taxon>Philodinida</taxon>
        <taxon>Philodinidae</taxon>
        <taxon>Rotaria</taxon>
    </lineage>
</organism>
<name>A0A820JFZ6_9BILA</name>
<dbReference type="AlphaFoldDB" id="A0A820JFZ6"/>
<proteinExistence type="predicted"/>